<protein>
    <submittedName>
        <fullName evidence="6">Restriction endonuclease subunit S</fullName>
        <ecNumber evidence="6">3.1.21.-</ecNumber>
    </submittedName>
</protein>
<dbReference type="EC" id="3.1.21.-" evidence="6"/>
<evidence type="ECO:0000256" key="4">
    <source>
        <dbReference type="SAM" id="Coils"/>
    </source>
</evidence>
<dbReference type="SUPFAM" id="SSF116734">
    <property type="entry name" value="DNA methylase specificity domain"/>
    <property type="match status" value="2"/>
</dbReference>
<dbReference type="InterPro" id="IPR000055">
    <property type="entry name" value="Restrct_endonuc_typeI_TRD"/>
</dbReference>
<evidence type="ECO:0000313" key="6">
    <source>
        <dbReference type="EMBL" id="MEL0537192.1"/>
    </source>
</evidence>
<feature type="domain" description="Type I restriction modification DNA specificity" evidence="5">
    <location>
        <begin position="17"/>
        <end position="194"/>
    </location>
</feature>
<dbReference type="GO" id="GO:0016787">
    <property type="term" value="F:hydrolase activity"/>
    <property type="evidence" value="ECO:0007669"/>
    <property type="project" value="UniProtKB-KW"/>
</dbReference>
<evidence type="ECO:0000313" key="7">
    <source>
        <dbReference type="Proteomes" id="UP001380601"/>
    </source>
</evidence>
<dbReference type="PANTHER" id="PTHR30408">
    <property type="entry name" value="TYPE-1 RESTRICTION ENZYME ECOKI SPECIFICITY PROTEIN"/>
    <property type="match status" value="1"/>
</dbReference>
<dbReference type="Gene3D" id="3.90.220.20">
    <property type="entry name" value="DNA methylase specificity domains"/>
    <property type="match status" value="1"/>
</dbReference>
<dbReference type="InterPro" id="IPR052021">
    <property type="entry name" value="Type-I_RS_S_subunit"/>
</dbReference>
<name>A0ABU9EW36_9STAP</name>
<keyword evidence="6" id="KW-0378">Hydrolase</keyword>
<keyword evidence="3" id="KW-0238">DNA-binding</keyword>
<comment type="similarity">
    <text evidence="1">Belongs to the type-I restriction system S methylase family.</text>
</comment>
<dbReference type="Gene3D" id="1.10.287.1120">
    <property type="entry name" value="Bipartite methylase S protein"/>
    <property type="match status" value="1"/>
</dbReference>
<evidence type="ECO:0000256" key="1">
    <source>
        <dbReference type="ARBA" id="ARBA00010923"/>
    </source>
</evidence>
<keyword evidence="2" id="KW-0680">Restriction system</keyword>
<dbReference type="GO" id="GO:0004519">
    <property type="term" value="F:endonuclease activity"/>
    <property type="evidence" value="ECO:0007669"/>
    <property type="project" value="UniProtKB-KW"/>
</dbReference>
<dbReference type="Pfam" id="PF01420">
    <property type="entry name" value="Methylase_S"/>
    <property type="match status" value="1"/>
</dbReference>
<keyword evidence="4" id="KW-0175">Coiled coil</keyword>
<accession>A0ABU9EW36</accession>
<organism evidence="6 7">
    <name type="scientific">Staphylococcus debuckii</name>
    <dbReference type="NCBI Taxonomy" id="2044912"/>
    <lineage>
        <taxon>Bacteria</taxon>
        <taxon>Bacillati</taxon>
        <taxon>Bacillota</taxon>
        <taxon>Bacilli</taxon>
        <taxon>Bacillales</taxon>
        <taxon>Staphylococcaceae</taxon>
        <taxon>Staphylococcus</taxon>
    </lineage>
</organism>
<dbReference type="InterPro" id="IPR044946">
    <property type="entry name" value="Restrct_endonuc_typeI_TRD_sf"/>
</dbReference>
<dbReference type="PANTHER" id="PTHR30408:SF12">
    <property type="entry name" value="TYPE I RESTRICTION ENZYME MJAVIII SPECIFICITY SUBUNIT"/>
    <property type="match status" value="1"/>
</dbReference>
<feature type="coiled-coil region" evidence="4">
    <location>
        <begin position="175"/>
        <end position="202"/>
    </location>
</feature>
<gene>
    <name evidence="6" type="ORF">AADA34_00455</name>
</gene>
<reference evidence="6 7" key="1">
    <citation type="submission" date="2024-04" db="EMBL/GenBank/DDBJ databases">
        <title>Staphylococcus debuckii a clinical isolate.</title>
        <authorList>
            <person name="Magnan C."/>
            <person name="Plumet L."/>
            <person name="Morsli M."/>
            <person name="Molle V."/>
            <person name="Lavigne J.-P."/>
        </authorList>
    </citation>
    <scope>NUCLEOTIDE SEQUENCE [LARGE SCALE GENOMIC DNA]</scope>
    <source>
        <strain evidence="6 7">NSD001</strain>
    </source>
</reference>
<keyword evidence="6" id="KW-0255">Endonuclease</keyword>
<dbReference type="Proteomes" id="UP001380601">
    <property type="component" value="Unassembled WGS sequence"/>
</dbReference>
<evidence type="ECO:0000259" key="5">
    <source>
        <dbReference type="Pfam" id="PF01420"/>
    </source>
</evidence>
<comment type="caution">
    <text evidence="6">The sequence shown here is derived from an EMBL/GenBank/DDBJ whole genome shotgun (WGS) entry which is preliminary data.</text>
</comment>
<keyword evidence="6" id="KW-0540">Nuclease</keyword>
<proteinExistence type="inferred from homology"/>
<dbReference type="EMBL" id="JBBWSC010000001">
    <property type="protein sequence ID" value="MEL0537192.1"/>
    <property type="molecule type" value="Genomic_DNA"/>
</dbReference>
<evidence type="ECO:0000256" key="2">
    <source>
        <dbReference type="ARBA" id="ARBA00022747"/>
    </source>
</evidence>
<keyword evidence="7" id="KW-1185">Reference proteome</keyword>
<evidence type="ECO:0000256" key="3">
    <source>
        <dbReference type="ARBA" id="ARBA00023125"/>
    </source>
</evidence>
<sequence>MTEQINTPELRFPEFKDKWYQSNLDEMCSFTSGGTPSRKINKYWDGDIPWITTSNLNNKFIKNIFTKITSSGLKNSSAKLITEPAIILAMYGQGKTRGKCSILNFPATTNQACAILQPNEFNNIEFVYQFLEKNYTYLRAQSNEGSQKNLSLSLLKKIKINYPSLFEQNKISDFFSKIDRQIELEEEKLELLEQQKKGYMQKLFSQELRFKDSNGDEYIEWEVKKIDDIQYANYGGGTPKTDVREYWNGNIPWLQSSNLKSDRLYLKRFNNFITDKAIE</sequence>